<feature type="transmembrane region" description="Helical" evidence="7">
    <location>
        <begin position="436"/>
        <end position="455"/>
    </location>
</feature>
<dbReference type="GO" id="GO:0005886">
    <property type="term" value="C:plasma membrane"/>
    <property type="evidence" value="ECO:0007669"/>
    <property type="project" value="TreeGrafter"/>
</dbReference>
<feature type="transmembrane region" description="Helical" evidence="7">
    <location>
        <begin position="574"/>
        <end position="597"/>
    </location>
</feature>
<feature type="transmembrane region" description="Helical" evidence="7">
    <location>
        <begin position="542"/>
        <end position="567"/>
    </location>
</feature>
<gene>
    <name evidence="9" type="ORF">M419DRAFT_98774</name>
</gene>
<dbReference type="HOGENOM" id="CLU_008455_11_1_1"/>
<feature type="transmembrane region" description="Helical" evidence="7">
    <location>
        <begin position="475"/>
        <end position="497"/>
    </location>
</feature>
<feature type="transmembrane region" description="Helical" evidence="7">
    <location>
        <begin position="364"/>
        <end position="388"/>
    </location>
</feature>
<evidence type="ECO:0000313" key="10">
    <source>
        <dbReference type="Proteomes" id="UP000024376"/>
    </source>
</evidence>
<accession>A0A024SBY2</accession>
<dbReference type="PANTHER" id="PTHR23502">
    <property type="entry name" value="MAJOR FACILITATOR SUPERFAMILY"/>
    <property type="match status" value="1"/>
</dbReference>
<protein>
    <submittedName>
        <fullName evidence="9">MFS general substrate transporter</fullName>
    </submittedName>
</protein>
<dbReference type="InterPro" id="IPR036259">
    <property type="entry name" value="MFS_trans_sf"/>
</dbReference>
<evidence type="ECO:0000256" key="6">
    <source>
        <dbReference type="SAM" id="MobiDB-lite"/>
    </source>
</evidence>
<feature type="domain" description="Major facilitator superfamily (MFS) profile" evidence="8">
    <location>
        <begin position="202"/>
        <end position="635"/>
    </location>
</feature>
<evidence type="ECO:0000313" key="9">
    <source>
        <dbReference type="EMBL" id="ETS02016.1"/>
    </source>
</evidence>
<evidence type="ECO:0000256" key="1">
    <source>
        <dbReference type="ARBA" id="ARBA00004141"/>
    </source>
</evidence>
<evidence type="ECO:0000256" key="3">
    <source>
        <dbReference type="ARBA" id="ARBA00022989"/>
    </source>
</evidence>
<keyword evidence="4 7" id="KW-0472">Membrane</keyword>
<evidence type="ECO:0000256" key="4">
    <source>
        <dbReference type="ARBA" id="ARBA00023136"/>
    </source>
</evidence>
<feature type="transmembrane region" description="Helical" evidence="7">
    <location>
        <begin position="240"/>
        <end position="257"/>
    </location>
</feature>
<dbReference type="FunFam" id="1.20.1250.20:FF:000011">
    <property type="entry name" value="MFS multidrug transporter, putative"/>
    <property type="match status" value="1"/>
</dbReference>
<feature type="compositionally biased region" description="Basic and acidic residues" evidence="6">
    <location>
        <begin position="121"/>
        <end position="142"/>
    </location>
</feature>
<dbReference type="Pfam" id="PF07690">
    <property type="entry name" value="MFS_1"/>
    <property type="match status" value="1"/>
</dbReference>
<dbReference type="OrthoDB" id="3357846at2759"/>
<feature type="transmembrane region" description="Helical" evidence="7">
    <location>
        <begin position="609"/>
        <end position="630"/>
    </location>
</feature>
<evidence type="ECO:0000256" key="5">
    <source>
        <dbReference type="ARBA" id="ARBA00023180"/>
    </source>
</evidence>
<dbReference type="Gene3D" id="1.20.1250.20">
    <property type="entry name" value="MFS general substrate transporter like domains"/>
    <property type="match status" value="1"/>
</dbReference>
<feature type="transmembrane region" description="Helical" evidence="7">
    <location>
        <begin position="332"/>
        <end position="352"/>
    </location>
</feature>
<comment type="subcellular location">
    <subcellularLocation>
        <location evidence="1">Membrane</location>
        <topology evidence="1">Multi-pass membrane protein</topology>
    </subcellularLocation>
</comment>
<name>A0A024SBY2_HYPJR</name>
<dbReference type="GO" id="GO:1990961">
    <property type="term" value="P:xenobiotic detoxification by transmembrane export across the plasma membrane"/>
    <property type="evidence" value="ECO:0007669"/>
    <property type="project" value="TreeGrafter"/>
</dbReference>
<organism evidence="9 10">
    <name type="scientific">Hypocrea jecorina (strain ATCC 56765 / BCRC 32924 / NRRL 11460 / Rut C-30)</name>
    <name type="common">Trichoderma reesei</name>
    <dbReference type="NCBI Taxonomy" id="1344414"/>
    <lineage>
        <taxon>Eukaryota</taxon>
        <taxon>Fungi</taxon>
        <taxon>Dikarya</taxon>
        <taxon>Ascomycota</taxon>
        <taxon>Pezizomycotina</taxon>
        <taxon>Sordariomycetes</taxon>
        <taxon>Hypocreomycetidae</taxon>
        <taxon>Hypocreales</taxon>
        <taxon>Hypocreaceae</taxon>
        <taxon>Trichoderma</taxon>
    </lineage>
</organism>
<feature type="transmembrane region" description="Helical" evidence="7">
    <location>
        <begin position="269"/>
        <end position="287"/>
    </location>
</feature>
<feature type="compositionally biased region" description="Polar residues" evidence="6">
    <location>
        <begin position="77"/>
        <end position="91"/>
    </location>
</feature>
<keyword evidence="2 7" id="KW-0812">Transmembrane</keyword>
<dbReference type="EMBL" id="KI911146">
    <property type="protein sequence ID" value="ETS02016.1"/>
    <property type="molecule type" value="Genomic_DNA"/>
</dbReference>
<evidence type="ECO:0000256" key="7">
    <source>
        <dbReference type="SAM" id="Phobius"/>
    </source>
</evidence>
<feature type="region of interest" description="Disordered" evidence="6">
    <location>
        <begin position="46"/>
        <end position="142"/>
    </location>
</feature>
<dbReference type="CDD" id="cd17323">
    <property type="entry name" value="MFS_Tpo1_MDR_like"/>
    <property type="match status" value="1"/>
</dbReference>
<dbReference type="InterPro" id="IPR020846">
    <property type="entry name" value="MFS_dom"/>
</dbReference>
<reference evidence="10" key="1">
    <citation type="journal article" date="2013" name="Ind. Biotechnol.">
        <title>Comparative genomics analysis of Trichoderma reesei strains.</title>
        <authorList>
            <person name="Koike H."/>
            <person name="Aerts A."/>
            <person name="LaButti K."/>
            <person name="Grigoriev I.V."/>
            <person name="Baker S.E."/>
        </authorList>
    </citation>
    <scope>NUCLEOTIDE SEQUENCE [LARGE SCALE GENOMIC DNA]</scope>
    <source>
        <strain evidence="10">ATCC 56765 / BCRC 32924 / NRRL 11460 / Rut C-30</strain>
    </source>
</reference>
<feature type="transmembrane region" description="Helical" evidence="7">
    <location>
        <begin position="518"/>
        <end position="536"/>
    </location>
</feature>
<sequence length="656" mass="73268">MADLIRDAPLGQVVRWVTKNKYFKYPEEREDFQLPEPWIQLLNGESVTDHRGSGSNSGSDASTAAEDKETRGILRTPSPSNGSTRRASSPFPSRAPKDDDLEESASHAEEAASGGRRGRTHSQDHLHHHEEHLVSHEHAQRTELGDMTARRLEEDEEHELEKTKSIPIVPQTTKDGAILVDWYYTDDPDNPYNWTRNKRLTVNFIICIYTFVVYTTSAIYTTSEGGIENRFHVSEIKATLGLSIYVLGYGMGPLIFSPLSEIPIIGRNPVYIVTMFLFVIISIPTAFAPNYPGLMVLRFLQGFFGSPCLASGGASLGDMYTLMALPYAMMSWVAAAYCGPALGPLLSGFAVPAESWRWSLFESLWASAPVFVAMFLFLPETSSANILLRRARRLRKLTGNARFMSQSEIDQRNVHAKDIFLDALIKPMEITMKDPAVLFVQVYTAIIYGIYYSFFEVFPLVYPVFYGMNLGEVGLVFLCILVSCIIGIVIYTAYLYFYMNPRIEKYGWPVQEDRLIPALPASVGPTIGLFLFAWTARASIHWIVPTIGITIYGATVFIVMQAIFVYIPLSYPRYAASLFAANDFFRSALACGSVLFAHPLFHNLGVGRGVSLLGGLSVIGIIGIWLLYFYGARLRKLSKFADHGEPAEEPVAEEKH</sequence>
<dbReference type="GO" id="GO:0015244">
    <property type="term" value="F:fluconazole transmembrane transporter activity"/>
    <property type="evidence" value="ECO:0007669"/>
    <property type="project" value="TreeGrafter"/>
</dbReference>
<keyword evidence="5" id="KW-0325">Glycoprotein</keyword>
<feature type="compositionally biased region" description="Polar residues" evidence="6">
    <location>
        <begin position="53"/>
        <end position="62"/>
    </location>
</feature>
<dbReference type="AlphaFoldDB" id="A0A024SBY2"/>
<dbReference type="Proteomes" id="UP000024376">
    <property type="component" value="Unassembled WGS sequence"/>
</dbReference>
<dbReference type="SUPFAM" id="SSF103473">
    <property type="entry name" value="MFS general substrate transporter"/>
    <property type="match status" value="1"/>
</dbReference>
<feature type="transmembrane region" description="Helical" evidence="7">
    <location>
        <begin position="299"/>
        <end position="320"/>
    </location>
</feature>
<dbReference type="PANTHER" id="PTHR23502:SF23">
    <property type="entry name" value="FLUCONAZOLE RESISTANCE PROTEIN 1"/>
    <property type="match status" value="1"/>
</dbReference>
<dbReference type="PROSITE" id="PS50850">
    <property type="entry name" value="MFS"/>
    <property type="match status" value="1"/>
</dbReference>
<evidence type="ECO:0000259" key="8">
    <source>
        <dbReference type="PROSITE" id="PS50850"/>
    </source>
</evidence>
<dbReference type="InterPro" id="IPR011701">
    <property type="entry name" value="MFS"/>
</dbReference>
<proteinExistence type="predicted"/>
<keyword evidence="3 7" id="KW-1133">Transmembrane helix</keyword>
<feature type="transmembrane region" description="Helical" evidence="7">
    <location>
        <begin position="200"/>
        <end position="220"/>
    </location>
</feature>
<evidence type="ECO:0000256" key="2">
    <source>
        <dbReference type="ARBA" id="ARBA00022692"/>
    </source>
</evidence>
<dbReference type="KEGG" id="trr:M419DRAFT_98774"/>